<sequence length="26" mass="2812">VETILESLDSVLGAAWYFPYVLLGVG</sequence>
<dbReference type="EMBL" id="UINC01106115">
    <property type="protein sequence ID" value="SVC70548.1"/>
    <property type="molecule type" value="Genomic_DNA"/>
</dbReference>
<reference evidence="1" key="1">
    <citation type="submission" date="2018-05" db="EMBL/GenBank/DDBJ databases">
        <authorList>
            <person name="Lanie J.A."/>
            <person name="Ng W.-L."/>
            <person name="Kazmierczak K.M."/>
            <person name="Andrzejewski T.M."/>
            <person name="Davidsen T.M."/>
            <person name="Wayne K.J."/>
            <person name="Tettelin H."/>
            <person name="Glass J.I."/>
            <person name="Rusch D."/>
            <person name="Podicherti R."/>
            <person name="Tsui H.-C.T."/>
            <person name="Winkler M.E."/>
        </authorList>
    </citation>
    <scope>NUCLEOTIDE SEQUENCE</scope>
</reference>
<accession>A0A382PCU6</accession>
<dbReference type="AlphaFoldDB" id="A0A382PCU6"/>
<feature type="non-terminal residue" evidence="1">
    <location>
        <position position="26"/>
    </location>
</feature>
<feature type="non-terminal residue" evidence="1">
    <location>
        <position position="1"/>
    </location>
</feature>
<gene>
    <name evidence="1" type="ORF">METZ01_LOCUS323402</name>
</gene>
<organism evidence="1">
    <name type="scientific">marine metagenome</name>
    <dbReference type="NCBI Taxonomy" id="408172"/>
    <lineage>
        <taxon>unclassified sequences</taxon>
        <taxon>metagenomes</taxon>
        <taxon>ecological metagenomes</taxon>
    </lineage>
</organism>
<evidence type="ECO:0000313" key="1">
    <source>
        <dbReference type="EMBL" id="SVC70548.1"/>
    </source>
</evidence>
<proteinExistence type="predicted"/>
<name>A0A382PCU6_9ZZZZ</name>
<protein>
    <submittedName>
        <fullName evidence="1">Uncharacterized protein</fullName>
    </submittedName>
</protein>